<evidence type="ECO:0008006" key="4">
    <source>
        <dbReference type="Google" id="ProtNLM"/>
    </source>
</evidence>
<dbReference type="PANTHER" id="PTHR34144">
    <property type="entry name" value="CHROMOSOME 8, WHOLE GENOME SHOTGUN SEQUENCE"/>
    <property type="match status" value="1"/>
</dbReference>
<feature type="transmembrane region" description="Helical" evidence="1">
    <location>
        <begin position="63"/>
        <end position="81"/>
    </location>
</feature>
<accession>A0A0E9NM93</accession>
<protein>
    <recommendedName>
        <fullName evidence="4">Alpha-1,3-mannosyltransferase CMT1</fullName>
    </recommendedName>
</protein>
<comment type="caution">
    <text evidence="2">The sequence shown here is derived from an EMBL/GenBank/DDBJ whole genome shotgun (WGS) entry which is preliminary data.</text>
</comment>
<dbReference type="InterPro" id="IPR021047">
    <property type="entry name" value="Mannosyltransferase_CMT1"/>
</dbReference>
<proteinExistence type="predicted"/>
<keyword evidence="1" id="KW-0812">Transmembrane</keyword>
<dbReference type="SUPFAM" id="SSF53448">
    <property type="entry name" value="Nucleotide-diphospho-sugar transferases"/>
    <property type="match status" value="1"/>
</dbReference>
<reference evidence="2 3" key="3">
    <citation type="journal article" date="2015" name="Genome Announc.">
        <title>Draft Genome Sequence of the Archiascomycetous Yeast Saitoella complicata.</title>
        <authorList>
            <person name="Yamauchi K."/>
            <person name="Kondo S."/>
            <person name="Hamamoto M."/>
            <person name="Takahashi Y."/>
            <person name="Ogura Y."/>
            <person name="Hayashi T."/>
            <person name="Nishida H."/>
        </authorList>
    </citation>
    <scope>NUCLEOTIDE SEQUENCE [LARGE SCALE GENOMIC DNA]</scope>
    <source>
        <strain evidence="2 3">NRRL Y-17804</strain>
    </source>
</reference>
<evidence type="ECO:0000313" key="2">
    <source>
        <dbReference type="EMBL" id="GAO50821.1"/>
    </source>
</evidence>
<name>A0A0E9NM93_SAICN</name>
<keyword evidence="3" id="KW-1185">Reference proteome</keyword>
<dbReference type="EMBL" id="BACD03000037">
    <property type="protein sequence ID" value="GAO50821.1"/>
    <property type="molecule type" value="Genomic_DNA"/>
</dbReference>
<keyword evidence="1" id="KW-0472">Membrane</keyword>
<organism evidence="2 3">
    <name type="scientific">Saitoella complicata (strain BCRC 22490 / CBS 7301 / JCM 7358 / NBRC 10748 / NRRL Y-17804)</name>
    <dbReference type="NCBI Taxonomy" id="698492"/>
    <lineage>
        <taxon>Eukaryota</taxon>
        <taxon>Fungi</taxon>
        <taxon>Dikarya</taxon>
        <taxon>Ascomycota</taxon>
        <taxon>Taphrinomycotina</taxon>
        <taxon>Taphrinomycotina incertae sedis</taxon>
        <taxon>Saitoella</taxon>
    </lineage>
</organism>
<sequence length="562" mass="64458">MPTLFGRAYEHVLSKPPRRHITPLDTYASYQGWRLPFMIHRFVNGELRFTVVDVARTMAGKHLRAAFVLTFVLVITLYYTAAHSNSERIAAIGSRIGSKIGNTIDEAIYAIEPAARPKPPYVPEGSDPPEGFFALASDLQAANRTDFRVAIVTMLEGFTAPEKPLRLAKCRHDTPSRYAALTNQKDKRYFLAMNAYNNEEVLPTVMAEMGDVISLLVAAGATIFVSIVENGSDDQTPEMLRAFAKTLKDWGISNKIVTRPEKTDWNGRNRIDMLVDYRNEALAPLYESDKKYDRVIFYNDIYHCSSDILELLLQFEVQGADMVCPVDWVNLGYPYPALYDAWVLHTMTGELAYRPREPKFDTYDPETFFSDETLSRFRWLDRRPVQVMSCWNGVTVMSAKPFQMDEKNVRFRSGNSDVGECKASECELICRDFWKSGHGRIAVVPRVAVSYELQTYELLKGVHEESDPYIYELDSSIADEGFKRSRFSGWFERTGALPENMRNGDLWKPERWWKAPYPEPINEKLTWRSKPPEQVWCLPAQGLGAHDMWLESYYELPDWSIA</sequence>
<evidence type="ECO:0000313" key="3">
    <source>
        <dbReference type="Proteomes" id="UP000033140"/>
    </source>
</evidence>
<dbReference type="AlphaFoldDB" id="A0A0E9NM93"/>
<dbReference type="PANTHER" id="PTHR34144:SF5">
    <property type="entry name" value="ALPHA-1,3-MANNOSYLTRANSFERASE CMT1"/>
    <property type="match status" value="1"/>
</dbReference>
<evidence type="ECO:0000256" key="1">
    <source>
        <dbReference type="SAM" id="Phobius"/>
    </source>
</evidence>
<keyword evidence="1" id="KW-1133">Transmembrane helix</keyword>
<gene>
    <name evidence="2" type="ORF">G7K_4942-t1</name>
</gene>
<dbReference type="Proteomes" id="UP000033140">
    <property type="component" value="Unassembled WGS sequence"/>
</dbReference>
<dbReference type="InterPro" id="IPR029044">
    <property type="entry name" value="Nucleotide-diphossugar_trans"/>
</dbReference>
<reference evidence="2 3" key="1">
    <citation type="journal article" date="2011" name="J. Gen. Appl. Microbiol.">
        <title>Draft genome sequencing of the enigmatic yeast Saitoella complicata.</title>
        <authorList>
            <person name="Nishida H."/>
            <person name="Hamamoto M."/>
            <person name="Sugiyama J."/>
        </authorList>
    </citation>
    <scope>NUCLEOTIDE SEQUENCE [LARGE SCALE GENOMIC DNA]</scope>
    <source>
        <strain evidence="2 3">NRRL Y-17804</strain>
    </source>
</reference>
<reference evidence="2 3" key="2">
    <citation type="journal article" date="2014" name="J. Gen. Appl. Microbiol.">
        <title>The early diverging ascomycetous budding yeast Saitoella complicata has three histone deacetylases belonging to the Clr6, Hos2, and Rpd3 lineages.</title>
        <authorList>
            <person name="Nishida H."/>
            <person name="Matsumoto T."/>
            <person name="Kondo S."/>
            <person name="Hamamoto M."/>
            <person name="Yoshikawa H."/>
        </authorList>
    </citation>
    <scope>NUCLEOTIDE SEQUENCE [LARGE SCALE GENOMIC DNA]</scope>
    <source>
        <strain evidence="2 3">NRRL Y-17804</strain>
    </source>
</reference>
<dbReference type="Pfam" id="PF11735">
    <property type="entry name" value="CAP59_mtransfer"/>
    <property type="match status" value="1"/>
</dbReference>